<dbReference type="GeneID" id="39577896"/>
<feature type="compositionally biased region" description="Basic and acidic residues" evidence="1">
    <location>
        <begin position="83"/>
        <end position="93"/>
    </location>
</feature>
<dbReference type="Proteomes" id="UP000272025">
    <property type="component" value="Unassembled WGS sequence"/>
</dbReference>
<accession>A0A3N2Q6D8</accession>
<name>A0A3N2Q6D8_SODAK</name>
<reference evidence="2 3" key="1">
    <citation type="journal article" date="2018" name="Mol. Ecol.">
        <title>The obligate alkalophilic soda-lake fungus Sodiomyces alkalinus has shifted to a protein diet.</title>
        <authorList>
            <person name="Grum-Grzhimaylo A.A."/>
            <person name="Falkoski D.L."/>
            <person name="van den Heuvel J."/>
            <person name="Valero-Jimenez C.A."/>
            <person name="Min B."/>
            <person name="Choi I.G."/>
            <person name="Lipzen A."/>
            <person name="Daum C.G."/>
            <person name="Aanen D.K."/>
            <person name="Tsang A."/>
            <person name="Henrissat B."/>
            <person name="Bilanenko E.N."/>
            <person name="de Vries R.P."/>
            <person name="van Kan J.A.L."/>
            <person name="Grigoriev I.V."/>
            <person name="Debets A.J.M."/>
        </authorList>
    </citation>
    <scope>NUCLEOTIDE SEQUENCE [LARGE SCALE GENOMIC DNA]</scope>
    <source>
        <strain evidence="2 3">F11</strain>
    </source>
</reference>
<sequence>MPRGREYTSVQIRFILAAVLRKESVNSIISSYHERFQKTLRPQQIRYVRIKYGNDPVLNTCLVNQVVKTRKYPTVSRGHSFVKTRDGGTKEQLKPSARTASTQLGATPPSPRQVSTVPSVPDPAVSPILPLVQNYQSKVHIPLDQASMFTFPCPQLFQPPPALQTSEIRWATQQQFSKGDYPCSDSSQPLGHTIAFCHRQQSKPSSGVAATVDNTFSGLFSLGLSEKSTSQNNSSPSCTLQSWGDNDTNSGHGATYNDYGTSSQRMAQESNIPGYSASTQRQPWDLPGTPSAYNTALLPRKDNATPQYYDNITNNQQDIPLDPELLPGGQYFTDQEDTPAGPWNQTKSDIDFASIDWSALLNAQPQATTAPTQDRSAEVALATFEEMETTYQPSKLPRNNIFK</sequence>
<evidence type="ECO:0000256" key="1">
    <source>
        <dbReference type="SAM" id="MobiDB-lite"/>
    </source>
</evidence>
<feature type="region of interest" description="Disordered" evidence="1">
    <location>
        <begin position="226"/>
        <end position="260"/>
    </location>
</feature>
<gene>
    <name evidence="2" type="ORF">SODALDRAFT_318995</name>
</gene>
<proteinExistence type="predicted"/>
<dbReference type="EMBL" id="ML119051">
    <property type="protein sequence ID" value="ROT42276.1"/>
    <property type="molecule type" value="Genomic_DNA"/>
</dbReference>
<dbReference type="OrthoDB" id="4736382at2759"/>
<dbReference type="AlphaFoldDB" id="A0A3N2Q6D8"/>
<organism evidence="2 3">
    <name type="scientific">Sodiomyces alkalinus (strain CBS 110278 / VKM F-3762 / F11)</name>
    <name type="common">Alkaliphilic filamentous fungus</name>
    <dbReference type="NCBI Taxonomy" id="1314773"/>
    <lineage>
        <taxon>Eukaryota</taxon>
        <taxon>Fungi</taxon>
        <taxon>Dikarya</taxon>
        <taxon>Ascomycota</taxon>
        <taxon>Pezizomycotina</taxon>
        <taxon>Sordariomycetes</taxon>
        <taxon>Hypocreomycetidae</taxon>
        <taxon>Glomerellales</taxon>
        <taxon>Plectosphaerellaceae</taxon>
        <taxon>Sodiomyces</taxon>
    </lineage>
</organism>
<evidence type="ECO:0000313" key="2">
    <source>
        <dbReference type="EMBL" id="ROT42276.1"/>
    </source>
</evidence>
<protein>
    <submittedName>
        <fullName evidence="2">Uncharacterized protein</fullName>
    </submittedName>
</protein>
<keyword evidence="3" id="KW-1185">Reference proteome</keyword>
<evidence type="ECO:0000313" key="3">
    <source>
        <dbReference type="Proteomes" id="UP000272025"/>
    </source>
</evidence>
<dbReference type="RefSeq" id="XP_028470082.1">
    <property type="nucleotide sequence ID" value="XM_028609418.1"/>
</dbReference>
<feature type="region of interest" description="Disordered" evidence="1">
    <location>
        <begin position="82"/>
        <end position="120"/>
    </location>
</feature>